<keyword evidence="4" id="KW-1185">Reference proteome</keyword>
<organism evidence="3 4">
    <name type="scientific">Micromonospora endophytica</name>
    <dbReference type="NCBI Taxonomy" id="515350"/>
    <lineage>
        <taxon>Bacteria</taxon>
        <taxon>Bacillati</taxon>
        <taxon>Actinomycetota</taxon>
        <taxon>Actinomycetes</taxon>
        <taxon>Micromonosporales</taxon>
        <taxon>Micromonosporaceae</taxon>
        <taxon>Micromonospora</taxon>
    </lineage>
</organism>
<dbReference type="SUPFAM" id="SSF52038">
    <property type="entry name" value="Barstar-related"/>
    <property type="match status" value="1"/>
</dbReference>
<feature type="domain" description="Barstar (barnase inhibitor)" evidence="2">
    <location>
        <begin position="2"/>
        <end position="75"/>
    </location>
</feature>
<dbReference type="InterPro" id="IPR000468">
    <property type="entry name" value="Barstar"/>
</dbReference>
<reference evidence="3 4" key="1">
    <citation type="submission" date="2018-01" db="EMBL/GenBank/DDBJ databases">
        <title>Draft genome sequence of Jishengella endophytica.</title>
        <authorList>
            <person name="Sahin N."/>
            <person name="Ay H."/>
            <person name="Saygin H."/>
        </authorList>
    </citation>
    <scope>NUCLEOTIDE SEQUENCE [LARGE SCALE GENOMIC DNA]</scope>
    <source>
        <strain evidence="3 4">DSM 45430</strain>
    </source>
</reference>
<sequence length="134" mass="15270">MMTDVAGLFAEFAEKLSFPSYFGHNWYGLVDCLDDLHGSWHGKRCVVVVVEDADGLVEKDFFPLFIALLCEAAERANLSLDADGIPRGRPPFPLHFVFLLRRCEPREVAERLGIRDDIFIRQSEGRLLVWSQSE</sequence>
<gene>
    <name evidence="3" type="ORF">C1I93_27885</name>
</gene>
<dbReference type="InterPro" id="IPR035905">
    <property type="entry name" value="Barstar-like_sf"/>
</dbReference>
<proteinExistence type="inferred from homology"/>
<dbReference type="OrthoDB" id="5184890at2"/>
<comment type="caution">
    <text evidence="3">The sequence shown here is derived from an EMBL/GenBank/DDBJ whole genome shotgun (WGS) entry which is preliminary data.</text>
</comment>
<comment type="similarity">
    <text evidence="1">Belongs to the barstar family.</text>
</comment>
<evidence type="ECO:0000259" key="2">
    <source>
        <dbReference type="Pfam" id="PF01337"/>
    </source>
</evidence>
<protein>
    <recommendedName>
        <fullName evidence="2">Barstar (barnase inhibitor) domain-containing protein</fullName>
    </recommendedName>
</protein>
<name>A0A2W2C0T8_9ACTN</name>
<dbReference type="AlphaFoldDB" id="A0A2W2C0T8"/>
<dbReference type="EMBL" id="POTX01000319">
    <property type="protein sequence ID" value="PZF86354.1"/>
    <property type="molecule type" value="Genomic_DNA"/>
</dbReference>
<evidence type="ECO:0000256" key="1">
    <source>
        <dbReference type="ARBA" id="ARBA00006845"/>
    </source>
</evidence>
<dbReference type="Proteomes" id="UP000248627">
    <property type="component" value="Unassembled WGS sequence"/>
</dbReference>
<dbReference type="Pfam" id="PF01337">
    <property type="entry name" value="Barstar"/>
    <property type="match status" value="1"/>
</dbReference>
<dbReference type="Gene3D" id="3.30.370.10">
    <property type="entry name" value="Barstar-like"/>
    <property type="match status" value="1"/>
</dbReference>
<evidence type="ECO:0000313" key="3">
    <source>
        <dbReference type="EMBL" id="PZF86354.1"/>
    </source>
</evidence>
<accession>A0A2W2C0T8</accession>
<evidence type="ECO:0000313" key="4">
    <source>
        <dbReference type="Proteomes" id="UP000248627"/>
    </source>
</evidence>